<dbReference type="Pfam" id="PF17862">
    <property type="entry name" value="AAA_lid_3"/>
    <property type="match status" value="2"/>
</dbReference>
<comment type="caution">
    <text evidence="6">The sequence shown here is derived from an EMBL/GenBank/DDBJ whole genome shotgun (WGS) entry which is preliminary data.</text>
</comment>
<evidence type="ECO:0000256" key="1">
    <source>
        <dbReference type="ARBA" id="ARBA00006914"/>
    </source>
</evidence>
<feature type="region of interest" description="Disordered" evidence="4">
    <location>
        <begin position="385"/>
        <end position="428"/>
    </location>
</feature>
<sequence>MIKGAQPAIARRCGSNSCGTEGKILIFSAVKRVIRACGVCQRVATRPFQQRMGDLPATQVNPAGPISNVGIDFAGPLLIRDEGSKYGSKKAYICVFSCTVVRAIHLELRRVVARRGRPDMIQSDNFRTFHHDISHQKVLNGYSSRNVPPGAGGGYWERLVQSVKTALKATLGQCLVSPDELRIVLCKVEAFVNDCLLTFVGSDVQEEIALTPAQFLIDRSLTAFPDRSDRASRGALAVVCVTCSAAGPISGSSSIFSGSHSTTILSPWSNRGFLHRARCWQGLQRSRPRQVSCADRFALWFCWNQSKLIDGLRPSGKSLLEIPLVAPRLLRISTSVHCYCSGLRCPRSNEKVNKESESEIADNPNFNMMNSRLSNFYKTNAASSTNTDTPLNIGSNQKKFNQHSSKGKHARKRKLREDTKRNSPEMPDNFNVFEDMIEIKRPKITFHDIGGCEHQLTEVCKFMFHMMHPEVYEKLGIRPPRGFLLYGPPGCGKTLLAHAIAGEFELPLIKITATEIVSGISGDSEKKIRNLFTKAILTAPCILFIDEIDAITPRRDVAQRDMDRRIVSQLLACIDDLENSDNHVLFIGATNRAESMDPALRMAGRFDREIAFGMPDELSRIKILEVVCRGVNLSGCFDFGHLARLCPGFVGADLKALVREACICSIKRVFTSVLNDGQSCNDERTIVSDTNNLPSNVSTAGSSWKINSELKNLVDWLKSGRQCSESALSNLSVKMEDFELALKHIQPSAKREGFATVPDVTWNDVGALDSVREELQWSILYPVKWNREFSLMGLGGRAQGILLFGPPGCGKTLLAKAIANESGINFISVKGPELLNMYVGESERAVRQVFQRAKCSAPCVIFFDEIDALCPRRAQSDSSGVARLVNQLLTEMDGIECRREVFIMAATNRPDIIDPAVLRPGRLDKALYVGLPNELDRVSILRAITKNGTTPPMHEEIDFKQLSKDKRCEAFSGADLQHLVREASVEALREYFIIQNDQTTAQKSAIPELVVRLKHLDTALSKVKPSISVKEAEEYRRIAKMYKSSSQ</sequence>
<dbReference type="GO" id="GO:0003723">
    <property type="term" value="F:RNA binding"/>
    <property type="evidence" value="ECO:0007669"/>
    <property type="project" value="TreeGrafter"/>
</dbReference>
<proteinExistence type="inferred from homology"/>
<dbReference type="InterPro" id="IPR036397">
    <property type="entry name" value="RNaseH_sf"/>
</dbReference>
<dbReference type="InterPro" id="IPR003593">
    <property type="entry name" value="AAA+_ATPase"/>
</dbReference>
<dbReference type="Pfam" id="PF00004">
    <property type="entry name" value="AAA"/>
    <property type="match status" value="2"/>
</dbReference>
<dbReference type="EMBL" id="JYDR01000027">
    <property type="protein sequence ID" value="KRY74242.1"/>
    <property type="molecule type" value="Genomic_DNA"/>
</dbReference>
<organism evidence="6 7">
    <name type="scientific">Trichinella pseudospiralis</name>
    <name type="common">Parasitic roundworm</name>
    <dbReference type="NCBI Taxonomy" id="6337"/>
    <lineage>
        <taxon>Eukaryota</taxon>
        <taxon>Metazoa</taxon>
        <taxon>Ecdysozoa</taxon>
        <taxon>Nematoda</taxon>
        <taxon>Enoplea</taxon>
        <taxon>Dorylaimia</taxon>
        <taxon>Trichinellida</taxon>
        <taxon>Trichinellidae</taxon>
        <taxon>Trichinella</taxon>
    </lineage>
</organism>
<evidence type="ECO:0000256" key="3">
    <source>
        <dbReference type="ARBA" id="ARBA00022840"/>
    </source>
</evidence>
<evidence type="ECO:0000313" key="7">
    <source>
        <dbReference type="Proteomes" id="UP000054632"/>
    </source>
</evidence>
<evidence type="ECO:0000256" key="4">
    <source>
        <dbReference type="SAM" id="MobiDB-lite"/>
    </source>
</evidence>
<feature type="compositionally biased region" description="Basic residues" evidence="4">
    <location>
        <begin position="405"/>
        <end position="414"/>
    </location>
</feature>
<dbReference type="InterPro" id="IPR003960">
    <property type="entry name" value="ATPase_AAA_CS"/>
</dbReference>
<dbReference type="InterPro" id="IPR050168">
    <property type="entry name" value="AAA_ATPase_domain"/>
</dbReference>
<dbReference type="PROSITE" id="PS00674">
    <property type="entry name" value="AAA"/>
    <property type="match status" value="1"/>
</dbReference>
<reference evidence="6 7" key="1">
    <citation type="submission" date="2015-01" db="EMBL/GenBank/DDBJ databases">
        <title>Evolution of Trichinella species and genotypes.</title>
        <authorList>
            <person name="Korhonen P.K."/>
            <person name="Edoardo P."/>
            <person name="Giuseppe L.R."/>
            <person name="Gasser R.B."/>
        </authorList>
    </citation>
    <scope>NUCLEOTIDE SEQUENCE [LARGE SCALE GENOMIC DNA]</scope>
    <source>
        <strain evidence="6">ISS13</strain>
    </source>
</reference>
<keyword evidence="3" id="KW-0067">ATP-binding</keyword>
<feature type="domain" description="AAA+ ATPase" evidence="5">
    <location>
        <begin position="479"/>
        <end position="616"/>
    </location>
</feature>
<dbReference type="InterPro" id="IPR041569">
    <property type="entry name" value="AAA_lid_3"/>
</dbReference>
<dbReference type="Proteomes" id="UP000054632">
    <property type="component" value="Unassembled WGS sequence"/>
</dbReference>
<dbReference type="GO" id="GO:0005634">
    <property type="term" value="C:nucleus"/>
    <property type="evidence" value="ECO:0007669"/>
    <property type="project" value="TreeGrafter"/>
</dbReference>
<dbReference type="PANTHER" id="PTHR23077">
    <property type="entry name" value="AAA-FAMILY ATPASE"/>
    <property type="match status" value="1"/>
</dbReference>
<evidence type="ECO:0000259" key="5">
    <source>
        <dbReference type="SMART" id="SM00382"/>
    </source>
</evidence>
<dbReference type="Gene3D" id="3.40.50.300">
    <property type="entry name" value="P-loop containing nucleotide triphosphate hydrolases"/>
    <property type="match status" value="2"/>
</dbReference>
<dbReference type="InterPro" id="IPR027417">
    <property type="entry name" value="P-loop_NTPase"/>
</dbReference>
<dbReference type="Gene3D" id="1.10.8.60">
    <property type="match status" value="2"/>
</dbReference>
<dbReference type="FunFam" id="3.40.50.300:FF:000600">
    <property type="entry name" value="Nuclear valosin-containing protein-like"/>
    <property type="match status" value="1"/>
</dbReference>
<name>A0A0V1ELB0_TRIPS</name>
<dbReference type="GO" id="GO:0005524">
    <property type="term" value="F:ATP binding"/>
    <property type="evidence" value="ECO:0007669"/>
    <property type="project" value="UniProtKB-KW"/>
</dbReference>
<comment type="similarity">
    <text evidence="1">Belongs to the AAA ATPase family.</text>
</comment>
<dbReference type="SMART" id="SM00382">
    <property type="entry name" value="AAA"/>
    <property type="match status" value="2"/>
</dbReference>
<dbReference type="GO" id="GO:0042254">
    <property type="term" value="P:ribosome biogenesis"/>
    <property type="evidence" value="ECO:0007669"/>
    <property type="project" value="TreeGrafter"/>
</dbReference>
<keyword evidence="2" id="KW-0547">Nucleotide-binding</keyword>
<dbReference type="CDD" id="cd19530">
    <property type="entry name" value="RecA-like_NVL_r2-like"/>
    <property type="match status" value="1"/>
</dbReference>
<feature type="compositionally biased region" description="Polar residues" evidence="4">
    <location>
        <begin position="385"/>
        <end position="404"/>
    </location>
</feature>
<evidence type="ECO:0000313" key="6">
    <source>
        <dbReference type="EMBL" id="KRY74242.1"/>
    </source>
</evidence>
<gene>
    <name evidence="6" type="primary">NVL</name>
    <name evidence="6" type="ORF">T4A_6455</name>
</gene>
<dbReference type="FunFam" id="3.40.50.300:FF:000149">
    <property type="entry name" value="Nuclear valosin-containing protein-like"/>
    <property type="match status" value="1"/>
</dbReference>
<dbReference type="InterPro" id="IPR003959">
    <property type="entry name" value="ATPase_AAA_core"/>
</dbReference>
<feature type="domain" description="AAA+ ATPase" evidence="5">
    <location>
        <begin position="797"/>
        <end position="933"/>
    </location>
</feature>
<dbReference type="GO" id="GO:1990275">
    <property type="term" value="F:preribosome binding"/>
    <property type="evidence" value="ECO:0007669"/>
    <property type="project" value="TreeGrafter"/>
</dbReference>
<dbReference type="Gene3D" id="3.30.420.10">
    <property type="entry name" value="Ribonuclease H-like superfamily/Ribonuclease H"/>
    <property type="match status" value="1"/>
</dbReference>
<dbReference type="AlphaFoldDB" id="A0A0V1ELB0"/>
<evidence type="ECO:0000256" key="2">
    <source>
        <dbReference type="ARBA" id="ARBA00022741"/>
    </source>
</evidence>
<dbReference type="GO" id="GO:0016887">
    <property type="term" value="F:ATP hydrolysis activity"/>
    <property type="evidence" value="ECO:0007669"/>
    <property type="project" value="InterPro"/>
</dbReference>
<accession>A0A0V1ELB0</accession>
<dbReference type="PANTHER" id="PTHR23077:SF171">
    <property type="entry name" value="NUCLEAR VALOSIN-CONTAINING PROTEIN-LIKE"/>
    <property type="match status" value="1"/>
</dbReference>
<protein>
    <submittedName>
        <fullName evidence="6">Nuclear valosin-containing protein-like</fullName>
    </submittedName>
</protein>
<dbReference type="SUPFAM" id="SSF52540">
    <property type="entry name" value="P-loop containing nucleoside triphosphate hydrolases"/>
    <property type="match status" value="2"/>
</dbReference>